<feature type="region of interest" description="Disordered" evidence="1">
    <location>
        <begin position="1"/>
        <end position="113"/>
    </location>
</feature>
<reference evidence="3" key="3">
    <citation type="submission" date="2020-03" db="EMBL/GenBank/DDBJ databases">
        <title>A mixture of massive structural variations and highly conserved coding sequences in Ustilaginoidea virens genome.</title>
        <authorList>
            <person name="Zhang K."/>
            <person name="Zhao Z."/>
            <person name="Zhang Z."/>
            <person name="Li Y."/>
            <person name="Hsiang T."/>
            <person name="Sun W."/>
        </authorList>
    </citation>
    <scope>NUCLEOTIDE SEQUENCE</scope>
    <source>
        <strain evidence="3">UV-8b</strain>
    </source>
</reference>
<feature type="compositionally biased region" description="Low complexity" evidence="1">
    <location>
        <begin position="10"/>
        <end position="24"/>
    </location>
</feature>
<reference evidence="5" key="2">
    <citation type="journal article" date="2016" name="Genome Announc.">
        <title>Genome sequence of Ustilaginoidea virens IPU010, a rice pathogenic fungus causing false smut.</title>
        <authorList>
            <person name="Kumagai T."/>
            <person name="Ishii T."/>
            <person name="Terai G."/>
            <person name="Umemura M."/>
            <person name="Machida M."/>
            <person name="Asai K."/>
        </authorList>
    </citation>
    <scope>NUCLEOTIDE SEQUENCE [LARGE SCALE GENOMIC DNA]</scope>
    <source>
        <strain evidence="5">IPU010</strain>
    </source>
</reference>
<reference evidence="2" key="1">
    <citation type="journal article" date="2016" name="Genome Announc.">
        <title>Genome Sequence of Ustilaginoidea virens IPU010, a Rice Pathogenic Fungus Causing False Smut.</title>
        <authorList>
            <person name="Kumagai T."/>
            <person name="Ishii T."/>
            <person name="Terai G."/>
            <person name="Umemura M."/>
            <person name="Machida M."/>
            <person name="Asai K."/>
        </authorList>
    </citation>
    <scope>NUCLEOTIDE SEQUENCE [LARGE SCALE GENOMIC DNA]</scope>
    <source>
        <strain evidence="2">IPU010</strain>
    </source>
</reference>
<dbReference type="Proteomes" id="UP000027002">
    <property type="component" value="Chromosome 5"/>
</dbReference>
<dbReference type="GO" id="GO:0016071">
    <property type="term" value="P:mRNA metabolic process"/>
    <property type="evidence" value="ECO:0007669"/>
    <property type="project" value="UniProtKB-ARBA"/>
</dbReference>
<feature type="compositionally biased region" description="Polar residues" evidence="1">
    <location>
        <begin position="86"/>
        <end position="100"/>
    </location>
</feature>
<gene>
    <name evidence="3" type="ORF">UV8b_06324</name>
    <name evidence="2" type="ORF">UVI_02022520</name>
</gene>
<feature type="compositionally biased region" description="Polar residues" evidence="1">
    <location>
        <begin position="25"/>
        <end position="35"/>
    </location>
</feature>
<dbReference type="Proteomes" id="UP000054053">
    <property type="component" value="Unassembled WGS sequence"/>
</dbReference>
<dbReference type="Pfam" id="PF15365">
    <property type="entry name" value="PNRC"/>
    <property type="match status" value="1"/>
</dbReference>
<dbReference type="EMBL" id="CP072757">
    <property type="protein sequence ID" value="QUC22083.1"/>
    <property type="molecule type" value="Genomic_DNA"/>
</dbReference>
<dbReference type="RefSeq" id="XP_042999756.1">
    <property type="nucleotide sequence ID" value="XM_043143821.1"/>
</dbReference>
<organism evidence="2 5">
    <name type="scientific">Ustilaginoidea virens</name>
    <name type="common">Rice false smut fungus</name>
    <name type="synonym">Villosiclava virens</name>
    <dbReference type="NCBI Taxonomy" id="1159556"/>
    <lineage>
        <taxon>Eukaryota</taxon>
        <taxon>Fungi</taxon>
        <taxon>Dikarya</taxon>
        <taxon>Ascomycota</taxon>
        <taxon>Pezizomycotina</taxon>
        <taxon>Sordariomycetes</taxon>
        <taxon>Hypocreomycetidae</taxon>
        <taxon>Hypocreales</taxon>
        <taxon>Clavicipitaceae</taxon>
        <taxon>Ustilaginoidea</taxon>
    </lineage>
</organism>
<feature type="region of interest" description="Disordered" evidence="1">
    <location>
        <begin position="196"/>
        <end position="237"/>
    </location>
</feature>
<dbReference type="GeneID" id="66067101"/>
<evidence type="ECO:0000256" key="1">
    <source>
        <dbReference type="SAM" id="MobiDB-lite"/>
    </source>
</evidence>
<dbReference type="KEGG" id="uvi:66067101"/>
<evidence type="ECO:0000313" key="2">
    <source>
        <dbReference type="EMBL" id="GAO19623.1"/>
    </source>
</evidence>
<sequence length="267" mass="28697">MAFAGATFHASPAPSALPIPSFLSKSSSETPVSKATVEDSSLRSSDGHVTTPFRPASLPHTIESPLDFMFRAHREEQRRTRGGGLTESTAGPKSPQTMPQLKSIGPSVLSSLPNPRRSYLREPFGGIDASELDGTPGRAMGPAFSTPYQERIKAARSTSHLNISQTRSQDSSVLEKSHPDDPTEALKKFLFGNVESVSSKPARATPENSSIPPRRTTAEGAVSSANESRAAEPRMNEIEAMENDLRRILKLDIGTNSNLTGQTSISR</sequence>
<dbReference type="InterPro" id="IPR028322">
    <property type="entry name" value="PNRC-like_rgn"/>
</dbReference>
<proteinExistence type="predicted"/>
<protein>
    <submittedName>
        <fullName evidence="2">Uncharacterized protein</fullName>
    </submittedName>
</protein>
<dbReference type="HOGENOM" id="CLU_039074_0_0_1"/>
<dbReference type="AlphaFoldDB" id="A0A063BLZ3"/>
<dbReference type="EMBL" id="BBTG02000009">
    <property type="protein sequence ID" value="GAO19623.1"/>
    <property type="molecule type" value="Genomic_DNA"/>
</dbReference>
<feature type="compositionally biased region" description="Basic and acidic residues" evidence="1">
    <location>
        <begin position="173"/>
        <end position="183"/>
    </location>
</feature>
<dbReference type="OrthoDB" id="2142961at2759"/>
<feature type="region of interest" description="Disordered" evidence="1">
    <location>
        <begin position="156"/>
        <end position="183"/>
    </location>
</feature>
<feature type="compositionally biased region" description="Polar residues" evidence="1">
    <location>
        <begin position="156"/>
        <end position="172"/>
    </location>
</feature>
<name>A0A063BLZ3_USTVR</name>
<feature type="compositionally biased region" description="Basic and acidic residues" evidence="1">
    <location>
        <begin position="70"/>
        <end position="79"/>
    </location>
</feature>
<evidence type="ECO:0000313" key="4">
    <source>
        <dbReference type="Proteomes" id="UP000027002"/>
    </source>
</evidence>
<evidence type="ECO:0000313" key="3">
    <source>
        <dbReference type="EMBL" id="QUC22083.1"/>
    </source>
</evidence>
<keyword evidence="4" id="KW-1185">Reference proteome</keyword>
<accession>A0A063BLZ3</accession>
<evidence type="ECO:0000313" key="5">
    <source>
        <dbReference type="Proteomes" id="UP000054053"/>
    </source>
</evidence>